<dbReference type="Gene3D" id="1.10.10.10">
    <property type="entry name" value="Winged helix-like DNA-binding domain superfamily/Winged helix DNA-binding domain"/>
    <property type="match status" value="1"/>
</dbReference>
<dbReference type="RefSeq" id="WP_154755049.1">
    <property type="nucleotide sequence ID" value="NZ_WMBA01000002.1"/>
</dbReference>
<dbReference type="OrthoDB" id="4471357at2"/>
<sequence length="102" mass="11369">MRQLPHPDLQDVSVPRVLSALGDPVRLGMVRTLSDGEEHLRGEFEYELAQSTISHHVKTLVDAGIALARREGTRCFVSLRPQLEDRFPGLLTAVLAQQDSPR</sequence>
<proteinExistence type="predicted"/>
<dbReference type="Pfam" id="PF12840">
    <property type="entry name" value="HTH_20"/>
    <property type="match status" value="1"/>
</dbReference>
<gene>
    <name evidence="2" type="ORF">GKO32_02370</name>
</gene>
<dbReference type="EMBL" id="WMBA01000002">
    <property type="protein sequence ID" value="MTD52826.1"/>
    <property type="molecule type" value="Genomic_DNA"/>
</dbReference>
<dbReference type="AlphaFoldDB" id="A0A6N7Z2D5"/>
<dbReference type="CDD" id="cd00090">
    <property type="entry name" value="HTH_ARSR"/>
    <property type="match status" value="1"/>
</dbReference>
<feature type="domain" description="HTH arsR-type" evidence="1">
    <location>
        <begin position="6"/>
        <end position="102"/>
    </location>
</feature>
<dbReference type="InterPro" id="IPR036388">
    <property type="entry name" value="WH-like_DNA-bd_sf"/>
</dbReference>
<dbReference type="GO" id="GO:0003700">
    <property type="term" value="F:DNA-binding transcription factor activity"/>
    <property type="evidence" value="ECO:0007669"/>
    <property type="project" value="InterPro"/>
</dbReference>
<organism evidence="2 3">
    <name type="scientific">Amycolatopsis pithecellobii</name>
    <dbReference type="NCBI Taxonomy" id="664692"/>
    <lineage>
        <taxon>Bacteria</taxon>
        <taxon>Bacillati</taxon>
        <taxon>Actinomycetota</taxon>
        <taxon>Actinomycetes</taxon>
        <taxon>Pseudonocardiales</taxon>
        <taxon>Pseudonocardiaceae</taxon>
        <taxon>Amycolatopsis</taxon>
    </lineage>
</organism>
<evidence type="ECO:0000259" key="1">
    <source>
        <dbReference type="PROSITE" id="PS50987"/>
    </source>
</evidence>
<comment type="caution">
    <text evidence="2">The sequence shown here is derived from an EMBL/GenBank/DDBJ whole genome shotgun (WGS) entry which is preliminary data.</text>
</comment>
<accession>A0A6N7Z2D5</accession>
<dbReference type="Proteomes" id="UP000440096">
    <property type="component" value="Unassembled WGS sequence"/>
</dbReference>
<protein>
    <submittedName>
        <fullName evidence="2">Helix-turn-helix domain-containing protein</fullName>
    </submittedName>
</protein>
<dbReference type="SUPFAM" id="SSF46785">
    <property type="entry name" value="Winged helix' DNA-binding domain"/>
    <property type="match status" value="1"/>
</dbReference>
<evidence type="ECO:0000313" key="2">
    <source>
        <dbReference type="EMBL" id="MTD52826.1"/>
    </source>
</evidence>
<name>A0A6N7Z2D5_9PSEU</name>
<dbReference type="InterPro" id="IPR001845">
    <property type="entry name" value="HTH_ArsR_DNA-bd_dom"/>
</dbReference>
<dbReference type="InterPro" id="IPR036390">
    <property type="entry name" value="WH_DNA-bd_sf"/>
</dbReference>
<evidence type="ECO:0000313" key="3">
    <source>
        <dbReference type="Proteomes" id="UP000440096"/>
    </source>
</evidence>
<dbReference type="PRINTS" id="PR00778">
    <property type="entry name" value="HTHARSR"/>
</dbReference>
<dbReference type="InterPro" id="IPR011991">
    <property type="entry name" value="ArsR-like_HTH"/>
</dbReference>
<keyword evidence="3" id="KW-1185">Reference proteome</keyword>
<dbReference type="SMART" id="SM00418">
    <property type="entry name" value="HTH_ARSR"/>
    <property type="match status" value="1"/>
</dbReference>
<dbReference type="PROSITE" id="PS50987">
    <property type="entry name" value="HTH_ARSR_2"/>
    <property type="match status" value="1"/>
</dbReference>
<reference evidence="2 3" key="1">
    <citation type="submission" date="2019-11" db="EMBL/GenBank/DDBJ databases">
        <title>Draft genome of Amycolatopsis RM579.</title>
        <authorList>
            <person name="Duangmal K."/>
            <person name="Mingma R."/>
        </authorList>
    </citation>
    <scope>NUCLEOTIDE SEQUENCE [LARGE SCALE GENOMIC DNA]</scope>
    <source>
        <strain evidence="2 3">RM579</strain>
    </source>
</reference>